<comment type="caution">
    <text evidence="1">The sequence shown here is derived from an EMBL/GenBank/DDBJ whole genome shotgun (WGS) entry which is preliminary data.</text>
</comment>
<evidence type="ECO:0000313" key="2">
    <source>
        <dbReference type="Proteomes" id="UP001206067"/>
    </source>
</evidence>
<sequence length="133" mass="13866">MVELTDAQIAAAEERERIIAQTQPHAKAARYDAKADRVIVELTSGATFAFPPRLVQGLHDASPAQIAEVEVIGAGYGLHWGALDLDYTVPGLINGIFGTAKWMAAQAGRGTSAAKAAAARANGAKGGRPRKMG</sequence>
<organism evidence="1 2">
    <name type="scientific">Parerythrobacter lacustris</name>
    <dbReference type="NCBI Taxonomy" id="2969984"/>
    <lineage>
        <taxon>Bacteria</taxon>
        <taxon>Pseudomonadati</taxon>
        <taxon>Pseudomonadota</taxon>
        <taxon>Alphaproteobacteria</taxon>
        <taxon>Sphingomonadales</taxon>
        <taxon>Erythrobacteraceae</taxon>
        <taxon>Parerythrobacter</taxon>
    </lineage>
</organism>
<dbReference type="InterPro" id="IPR018841">
    <property type="entry name" value="DUF2442"/>
</dbReference>
<dbReference type="EMBL" id="JANKHH010000001">
    <property type="protein sequence ID" value="MCR2832880.1"/>
    <property type="molecule type" value="Genomic_DNA"/>
</dbReference>
<gene>
    <name evidence="1" type="ORF">NSO95_02880</name>
</gene>
<reference evidence="1 2" key="1">
    <citation type="submission" date="2022-08" db="EMBL/GenBank/DDBJ databases">
        <title>Polyphasic taxonomy analysis of Qipengyuania sp.RS5-5.</title>
        <authorList>
            <person name="Xamxidin M."/>
            <person name="Wu M."/>
        </authorList>
    </citation>
    <scope>NUCLEOTIDE SEQUENCE [LARGE SCALE GENOMIC DNA]</scope>
    <source>
        <strain evidence="1 2">RS5-5</strain>
    </source>
</reference>
<protein>
    <submittedName>
        <fullName evidence="1">DUF2442 domain-containing protein</fullName>
    </submittedName>
</protein>
<name>A0ABT1XMJ7_9SPHN</name>
<dbReference type="Gene3D" id="3.30.2020.40">
    <property type="entry name" value="Uncharacterised protein PF10387, DUF2442"/>
    <property type="match status" value="1"/>
</dbReference>
<keyword evidence="2" id="KW-1185">Reference proteome</keyword>
<dbReference type="RefSeq" id="WP_257594637.1">
    <property type="nucleotide sequence ID" value="NZ_JANKHH010000001.1"/>
</dbReference>
<dbReference type="Proteomes" id="UP001206067">
    <property type="component" value="Unassembled WGS sequence"/>
</dbReference>
<proteinExistence type="predicted"/>
<evidence type="ECO:0000313" key="1">
    <source>
        <dbReference type="EMBL" id="MCR2832880.1"/>
    </source>
</evidence>
<dbReference type="Pfam" id="PF10387">
    <property type="entry name" value="DUF2442"/>
    <property type="match status" value="1"/>
</dbReference>
<accession>A0ABT1XMJ7</accession>